<evidence type="ECO:0000313" key="4">
    <source>
        <dbReference type="Proteomes" id="UP001501676"/>
    </source>
</evidence>
<gene>
    <name evidence="3" type="ORF">GCM10020369_65850</name>
</gene>
<dbReference type="EMBL" id="BAAAYN010000046">
    <property type="protein sequence ID" value="GAA3394862.1"/>
    <property type="molecule type" value="Genomic_DNA"/>
</dbReference>
<comment type="caution">
    <text evidence="3">The sequence shown here is derived from an EMBL/GenBank/DDBJ whole genome shotgun (WGS) entry which is preliminary data.</text>
</comment>
<sequence length="509" mass="52571">MDNGAMPFTLAHLLATPALRLALAPGAPPAGSPALSRPISAAHVSELTRPGPWLQGGELLMTVGLLLPMDAASCRAYVEDLRRAGACALGLGLGRELPYQMAPEPLVAAAADIGLPLLTVPEEVPFIAVTKTVFAAQAAEERRALERALEVQRRLTAAAAAGGVAGILGAWHHATGLAAGVLDLVGRPLATAGEAATALVDEAVAVLPTMARHGLRGSAVVDLPGRRASVQPVGAARLRGYAVVAGTPGPLLPVLVSLLSLEMERRHLAGDPERRRRVAVLGRLLAADAGRAAELLTGLGVTTRTLRGVAIEATAEGAADLAADIALALPGGLVRVASGGAVVELLAPDETAVAPLLDRFAAGRPAGIGGAVEPGTAATSLRQAVALLPASVRAGRPLSADEGVTSRLLWELAPPDVLRGFADTVLAALDETLTDTLRAWLEQNSSLEDAATELGVHRHTVRNRLDRVERLTGRSLAVAADRHELWLALRLREVAVAGATPGERDRERR</sequence>
<proteinExistence type="predicted"/>
<dbReference type="InterPro" id="IPR051448">
    <property type="entry name" value="CdaR-like_regulators"/>
</dbReference>
<keyword evidence="4" id="KW-1185">Reference proteome</keyword>
<accession>A0ABP6T9D9</accession>
<reference evidence="4" key="1">
    <citation type="journal article" date="2019" name="Int. J. Syst. Evol. Microbiol.">
        <title>The Global Catalogue of Microorganisms (GCM) 10K type strain sequencing project: providing services to taxonomists for standard genome sequencing and annotation.</title>
        <authorList>
            <consortium name="The Broad Institute Genomics Platform"/>
            <consortium name="The Broad Institute Genome Sequencing Center for Infectious Disease"/>
            <person name="Wu L."/>
            <person name="Ma J."/>
        </authorList>
    </citation>
    <scope>NUCLEOTIDE SEQUENCE [LARGE SCALE GENOMIC DNA]</scope>
    <source>
        <strain evidence="4">JCM 9458</strain>
    </source>
</reference>
<evidence type="ECO:0000259" key="2">
    <source>
        <dbReference type="Pfam" id="PF13556"/>
    </source>
</evidence>
<organism evidence="3 4">
    <name type="scientific">Cryptosporangium minutisporangium</name>
    <dbReference type="NCBI Taxonomy" id="113569"/>
    <lineage>
        <taxon>Bacteria</taxon>
        <taxon>Bacillati</taxon>
        <taxon>Actinomycetota</taxon>
        <taxon>Actinomycetes</taxon>
        <taxon>Cryptosporangiales</taxon>
        <taxon>Cryptosporangiaceae</taxon>
        <taxon>Cryptosporangium</taxon>
    </lineage>
</organism>
<dbReference type="PANTHER" id="PTHR33744:SF1">
    <property type="entry name" value="DNA-BINDING TRANSCRIPTIONAL ACTIVATOR ADER"/>
    <property type="match status" value="1"/>
</dbReference>
<protein>
    <submittedName>
        <fullName evidence="3">PucR family transcriptional regulator</fullName>
    </submittedName>
</protein>
<dbReference type="InterPro" id="IPR025736">
    <property type="entry name" value="PucR_C-HTH_dom"/>
</dbReference>
<dbReference type="PANTHER" id="PTHR33744">
    <property type="entry name" value="CARBOHYDRATE DIACID REGULATOR"/>
    <property type="match status" value="1"/>
</dbReference>
<dbReference type="Pfam" id="PF13556">
    <property type="entry name" value="HTH_30"/>
    <property type="match status" value="1"/>
</dbReference>
<dbReference type="InterPro" id="IPR042070">
    <property type="entry name" value="PucR_C-HTH_sf"/>
</dbReference>
<feature type="domain" description="Purine catabolism PurC-like" evidence="1">
    <location>
        <begin position="30"/>
        <end position="135"/>
    </location>
</feature>
<evidence type="ECO:0000313" key="3">
    <source>
        <dbReference type="EMBL" id="GAA3394862.1"/>
    </source>
</evidence>
<dbReference type="Gene3D" id="1.10.10.2840">
    <property type="entry name" value="PucR C-terminal helix-turn-helix domain"/>
    <property type="match status" value="1"/>
</dbReference>
<dbReference type="InterPro" id="IPR012914">
    <property type="entry name" value="PucR_dom"/>
</dbReference>
<dbReference type="Proteomes" id="UP001501676">
    <property type="component" value="Unassembled WGS sequence"/>
</dbReference>
<feature type="domain" description="PucR C-terminal helix-turn-helix" evidence="2">
    <location>
        <begin position="433"/>
        <end position="491"/>
    </location>
</feature>
<evidence type="ECO:0000259" key="1">
    <source>
        <dbReference type="Pfam" id="PF07905"/>
    </source>
</evidence>
<dbReference type="Pfam" id="PF07905">
    <property type="entry name" value="PucR"/>
    <property type="match status" value="1"/>
</dbReference>
<name>A0ABP6T9D9_9ACTN</name>